<dbReference type="CDD" id="cd14277">
    <property type="entry name" value="UBA_UBP2_like"/>
    <property type="match status" value="1"/>
</dbReference>
<dbReference type="Proteomes" id="UP001165289">
    <property type="component" value="Unassembled WGS sequence"/>
</dbReference>
<name>A0AAV7JD17_9METZ</name>
<keyword evidence="3" id="KW-1185">Reference proteome</keyword>
<protein>
    <submittedName>
        <fullName evidence="2">Uncharacterized protein</fullName>
    </submittedName>
</protein>
<accession>A0AAV7JD17</accession>
<proteinExistence type="predicted"/>
<feature type="compositionally biased region" description="Polar residues" evidence="1">
    <location>
        <begin position="517"/>
        <end position="534"/>
    </location>
</feature>
<dbReference type="Gene3D" id="1.10.8.10">
    <property type="entry name" value="DNA helicase RuvA subunit, C-terminal domain"/>
    <property type="match status" value="1"/>
</dbReference>
<feature type="compositionally biased region" description="Polar residues" evidence="1">
    <location>
        <begin position="158"/>
        <end position="167"/>
    </location>
</feature>
<feature type="region of interest" description="Disordered" evidence="1">
    <location>
        <begin position="504"/>
        <end position="630"/>
    </location>
</feature>
<sequence>MTESTTKSTKSVAPETVRLFEIIGFGQTNEEEHKNKVKNIMEVTGCEQDIAILTLHDCNDETEAIQRLLDSNTGSTQEGWVIKKKTNKKKMVPDSVENGSPDAIKAYVTDGHSGESVVEGRRGAKSRERDRNSSGGGRDRKDPHKESEESWDGEEITETSIVRSFPQSERDRPVRNGFSNKPNRQRYSNENRHERREQDGDRNQDRQSSRVFRNRRNERYNQDEPKDRNDGFMRDDQNKERKNKPYRERKSYNRDGDDGNRTDRQWDKPKYNRDRNETGEHEQDDRSRDRKFGRKGTKRSDKEPIIFESANRSSKTTPDLNGDIYINSRHSVDAIDWENPILTNTDWGADDAKKRIDEDVDEDKRIEAILSEGWEFCNPNFDKEDVEVKASHPSKPNIESTSTSTSPHSQPIHDSSQPIFSPQTTSLPTPSASIPESGPPSHHQALWDMFNRSEKMNIKKKTRSRIPHAPVELPSGDLDTFDIQFGNVVTLLAPITVEAQDEYKFTESPSPVDENKQFSNANFQESDSPSNEQLPSPPAPKSNERPVLPKSPPPKNDHPISSRSPVPQDKQHSVSAAPPAPPSHQTAVPSPVTVPSHPQPHQQYHQHMNRQNERKYPENSGKMHHHGGMSVNPVKMQQHPQMAPVNSIDQQTGMPFLMTPMGSVGAPNSLPPTTMSNLPRGPGKNYQTPVIYNAPTGQFSMMPNYYFEQEMMRLMASQNSNPGSNMVKDQNSNQVFPNNDAKFHEPTSPANAQSGIQGQNVYLPFHGYGFFPNIFPMMPKGNAYPNPVTASGQTPFQTQPPMPPNIPALPDQHTEYKANFSNVQQKQAGINQAADLQNMYKGYDQKSAIPFGFGYPMAQYMTPQMLPPLSQQQPQYSNITPNMLLQQPLETQRPKW</sequence>
<feature type="region of interest" description="Disordered" evidence="1">
    <location>
        <begin position="386"/>
        <end position="444"/>
    </location>
</feature>
<evidence type="ECO:0000313" key="3">
    <source>
        <dbReference type="Proteomes" id="UP001165289"/>
    </source>
</evidence>
<feature type="region of interest" description="Disordered" evidence="1">
    <location>
        <begin position="88"/>
        <end position="321"/>
    </location>
</feature>
<feature type="compositionally biased region" description="Polar residues" evidence="1">
    <location>
        <begin position="310"/>
        <end position="319"/>
    </location>
</feature>
<feature type="region of interest" description="Disordered" evidence="1">
    <location>
        <begin position="458"/>
        <end position="478"/>
    </location>
</feature>
<evidence type="ECO:0000256" key="1">
    <source>
        <dbReference type="SAM" id="MobiDB-lite"/>
    </source>
</evidence>
<dbReference type="EMBL" id="JAKMXF010000354">
    <property type="protein sequence ID" value="KAI6646672.1"/>
    <property type="molecule type" value="Genomic_DNA"/>
</dbReference>
<feature type="compositionally biased region" description="Polar residues" evidence="1">
    <location>
        <begin position="407"/>
        <end position="434"/>
    </location>
</feature>
<dbReference type="InterPro" id="IPR009060">
    <property type="entry name" value="UBA-like_sf"/>
</dbReference>
<feature type="compositionally biased region" description="Basic and acidic residues" evidence="1">
    <location>
        <begin position="118"/>
        <end position="148"/>
    </location>
</feature>
<feature type="compositionally biased region" description="Basic and acidic residues" evidence="1">
    <location>
        <begin position="187"/>
        <end position="208"/>
    </location>
</feature>
<evidence type="ECO:0000313" key="2">
    <source>
        <dbReference type="EMBL" id="KAI6646672.1"/>
    </source>
</evidence>
<feature type="compositionally biased region" description="Basic and acidic residues" evidence="1">
    <location>
        <begin position="215"/>
        <end position="290"/>
    </location>
</feature>
<dbReference type="AlphaFoldDB" id="A0AAV7JD17"/>
<feature type="compositionally biased region" description="Polar residues" evidence="1">
    <location>
        <begin position="177"/>
        <end position="186"/>
    </location>
</feature>
<gene>
    <name evidence="2" type="ORF">LOD99_12793</name>
</gene>
<dbReference type="SUPFAM" id="SSF46934">
    <property type="entry name" value="UBA-like"/>
    <property type="match status" value="1"/>
</dbReference>
<organism evidence="2 3">
    <name type="scientific">Oopsacas minuta</name>
    <dbReference type="NCBI Taxonomy" id="111878"/>
    <lineage>
        <taxon>Eukaryota</taxon>
        <taxon>Metazoa</taxon>
        <taxon>Porifera</taxon>
        <taxon>Hexactinellida</taxon>
        <taxon>Hexasterophora</taxon>
        <taxon>Lyssacinosida</taxon>
        <taxon>Leucopsacidae</taxon>
        <taxon>Oopsacas</taxon>
    </lineage>
</organism>
<reference evidence="2 3" key="1">
    <citation type="journal article" date="2023" name="BMC Biol.">
        <title>The compact genome of the sponge Oopsacas minuta (Hexactinellida) is lacking key metazoan core genes.</title>
        <authorList>
            <person name="Santini S."/>
            <person name="Schenkelaars Q."/>
            <person name="Jourda C."/>
            <person name="Duchesne M."/>
            <person name="Belahbib H."/>
            <person name="Rocher C."/>
            <person name="Selva M."/>
            <person name="Riesgo A."/>
            <person name="Vervoort M."/>
            <person name="Leys S.P."/>
            <person name="Kodjabachian L."/>
            <person name="Le Bivic A."/>
            <person name="Borchiellini C."/>
            <person name="Claverie J.M."/>
            <person name="Renard E."/>
        </authorList>
    </citation>
    <scope>NUCLEOTIDE SEQUENCE [LARGE SCALE GENOMIC DNA]</scope>
    <source>
        <strain evidence="2">SPO-2</strain>
    </source>
</reference>
<comment type="caution">
    <text evidence="2">The sequence shown here is derived from an EMBL/GenBank/DDBJ whole genome shotgun (WGS) entry which is preliminary data.</text>
</comment>